<dbReference type="PANTHER" id="PTHR11409:SF37">
    <property type="entry name" value="ADENOSINE DEAMINASE DOMAIN-CONTAINING PROTEIN"/>
    <property type="match status" value="1"/>
</dbReference>
<dbReference type="InterPro" id="IPR001365">
    <property type="entry name" value="A_deaminase_dom"/>
</dbReference>
<reference evidence="5 6" key="1">
    <citation type="journal article" date="2024" name="IMA Fungus">
        <title>IMA Genome - F19 : A genome assembly and annotation guide to empower mycologists, including annotated draft genome sequences of Ceratocystis pirilliformis, Diaporthe australafricana, Fusarium ophioides, Paecilomyces lecythidis, and Sporothrix stenoceras.</title>
        <authorList>
            <person name="Aylward J."/>
            <person name="Wilson A.M."/>
            <person name="Visagie C.M."/>
            <person name="Spraker J."/>
            <person name="Barnes I."/>
            <person name="Buitendag C."/>
            <person name="Ceriani C."/>
            <person name="Del Mar Angel L."/>
            <person name="du Plessis D."/>
            <person name="Fuchs T."/>
            <person name="Gasser K."/>
            <person name="Kramer D."/>
            <person name="Li W."/>
            <person name="Munsamy K."/>
            <person name="Piso A."/>
            <person name="Price J.L."/>
            <person name="Sonnekus B."/>
            <person name="Thomas C."/>
            <person name="van der Nest A."/>
            <person name="van Dijk A."/>
            <person name="van Heerden A."/>
            <person name="van Vuuren N."/>
            <person name="Yilmaz N."/>
            <person name="Duong T.A."/>
            <person name="van der Merwe N.A."/>
            <person name="Wingfield M.J."/>
            <person name="Wingfield B.D."/>
        </authorList>
    </citation>
    <scope>NUCLEOTIDE SEQUENCE [LARGE SCALE GENOMIC DNA]</scope>
    <source>
        <strain evidence="5 6">CMW 18300</strain>
    </source>
</reference>
<keyword evidence="3" id="KW-0378">Hydrolase</keyword>
<dbReference type="Gene3D" id="3.20.20.140">
    <property type="entry name" value="Metal-dependent hydrolases"/>
    <property type="match status" value="1"/>
</dbReference>
<proteinExistence type="predicted"/>
<dbReference type="SUPFAM" id="SSF51556">
    <property type="entry name" value="Metallo-dependent hydrolases"/>
    <property type="match status" value="1"/>
</dbReference>
<evidence type="ECO:0000313" key="5">
    <source>
        <dbReference type="EMBL" id="KAL1849175.1"/>
    </source>
</evidence>
<keyword evidence="6" id="KW-1185">Reference proteome</keyword>
<comment type="cofactor">
    <cofactor evidence="1">
        <name>Zn(2+)</name>
        <dbReference type="ChEBI" id="CHEBI:29105"/>
    </cofactor>
</comment>
<name>A0ABR3VZP7_9PEZI</name>
<dbReference type="InterPro" id="IPR006330">
    <property type="entry name" value="Ado/ade_deaminase"/>
</dbReference>
<feature type="domain" description="Adenosine deaminase" evidence="4">
    <location>
        <begin position="214"/>
        <end position="506"/>
    </location>
</feature>
<dbReference type="Proteomes" id="UP001583177">
    <property type="component" value="Unassembled WGS sequence"/>
</dbReference>
<evidence type="ECO:0000313" key="6">
    <source>
        <dbReference type="Proteomes" id="UP001583177"/>
    </source>
</evidence>
<evidence type="ECO:0000256" key="3">
    <source>
        <dbReference type="ARBA" id="ARBA00022801"/>
    </source>
</evidence>
<dbReference type="EMBL" id="JAWRVE010000204">
    <property type="protein sequence ID" value="KAL1849175.1"/>
    <property type="molecule type" value="Genomic_DNA"/>
</dbReference>
<keyword evidence="2" id="KW-0479">Metal-binding</keyword>
<evidence type="ECO:0000259" key="4">
    <source>
        <dbReference type="Pfam" id="PF00962"/>
    </source>
</evidence>
<accession>A0ABR3VZP7</accession>
<dbReference type="PANTHER" id="PTHR11409">
    <property type="entry name" value="ADENOSINE DEAMINASE"/>
    <property type="match status" value="1"/>
</dbReference>
<dbReference type="Pfam" id="PF00962">
    <property type="entry name" value="A_deaminase"/>
    <property type="match status" value="1"/>
</dbReference>
<organism evidence="5 6">
    <name type="scientific">Diaporthe australafricana</name>
    <dbReference type="NCBI Taxonomy" id="127596"/>
    <lineage>
        <taxon>Eukaryota</taxon>
        <taxon>Fungi</taxon>
        <taxon>Dikarya</taxon>
        <taxon>Ascomycota</taxon>
        <taxon>Pezizomycotina</taxon>
        <taxon>Sordariomycetes</taxon>
        <taxon>Sordariomycetidae</taxon>
        <taxon>Diaporthales</taxon>
        <taxon>Diaporthaceae</taxon>
        <taxon>Diaporthe</taxon>
    </lineage>
</organism>
<sequence length="535" mass="60317">MASSFTLPEDLGSVKDYFKARESLINAERALGYEGKANKSDREVQAEAIVRKLKKWEERSHHGMRTDGSGTEAGHRFLHGVDAIENSQLFKIAQKAPKGSLLHCHFDCILPPRTLLEDARKQDRLHIKSDCPLTTAAFFACALPQFRVLPRDAEPSDTANLFSKTYVAGSWMEYAEFLQLFPGGGERAEEWLSNKMVITSDDAYHPRQTVDGIWREFTRGVQVLRSLLCYETAYKGHFRRILWKFAEDGISYAEIRLAMNYLFTVQSDDGMREYGHEEIIQMLADVLNEETPKIQASGLTFYGVKIIYAVLRASDREAMGESIDTCIKLKQQFPDLICAFDMQGQEDAGHTLAYWIPELLYMRAKIKELGLDLPFIFHAGETLDHGGDTDSNLFDAILLGTKRIGHGFSLVKHPLLMQLCREKNIAIETCPISNEVLGLCPTTKSHHLPILLSHCVPCTVNSDDPGSWGASVLSHDFYQALMGTNNLSLLGLRVLAEWSFEHSCMSSTMRESASKDFSEAWNGFCQWIIDTYGEE</sequence>
<dbReference type="InterPro" id="IPR032466">
    <property type="entry name" value="Metal_Hydrolase"/>
</dbReference>
<evidence type="ECO:0000256" key="2">
    <source>
        <dbReference type="ARBA" id="ARBA00022723"/>
    </source>
</evidence>
<protein>
    <recommendedName>
        <fullName evidence="4">Adenosine deaminase domain-containing protein</fullName>
    </recommendedName>
</protein>
<comment type="caution">
    <text evidence="5">The sequence shown here is derived from an EMBL/GenBank/DDBJ whole genome shotgun (WGS) entry which is preliminary data.</text>
</comment>
<evidence type="ECO:0000256" key="1">
    <source>
        <dbReference type="ARBA" id="ARBA00001947"/>
    </source>
</evidence>
<gene>
    <name evidence="5" type="ORF">Daus18300_013331</name>
</gene>